<dbReference type="KEGG" id="dia:Dtpsy_2412"/>
<evidence type="ECO:0000313" key="5">
    <source>
        <dbReference type="Proteomes" id="UP000000450"/>
    </source>
</evidence>
<dbReference type="EMBL" id="CP001392">
    <property type="protein sequence ID" value="ACM33848.1"/>
    <property type="molecule type" value="Genomic_DNA"/>
</dbReference>
<dbReference type="Pfam" id="PF13511">
    <property type="entry name" value="DUF4124"/>
    <property type="match status" value="1"/>
</dbReference>
<evidence type="ECO:0000259" key="3">
    <source>
        <dbReference type="Pfam" id="PF13511"/>
    </source>
</evidence>
<reference evidence="4 5" key="1">
    <citation type="journal article" date="2010" name="J. Bacteriol.">
        <title>Completed genome sequence of the anaerobic iron-oxidizing bacterium Acidovorax ebreus strain TPSY.</title>
        <authorList>
            <person name="Byrne-Bailey K.G."/>
            <person name="Weber K.A."/>
            <person name="Chair A.H."/>
            <person name="Bose S."/>
            <person name="Knox T."/>
            <person name="Spanbauer T.L."/>
            <person name="Chertkov O."/>
            <person name="Coates J.D."/>
        </authorList>
    </citation>
    <scope>NUCLEOTIDE SEQUENCE [LARGE SCALE GENOMIC DNA]</scope>
    <source>
        <strain evidence="4 5">TPSY</strain>
    </source>
</reference>
<feature type="domain" description="DUF4124" evidence="3">
    <location>
        <begin position="20"/>
        <end position="75"/>
    </location>
</feature>
<organism evidence="4 5">
    <name type="scientific">Acidovorax ebreus (strain TPSY)</name>
    <name type="common">Diaphorobacter sp. (strain TPSY)</name>
    <dbReference type="NCBI Taxonomy" id="535289"/>
    <lineage>
        <taxon>Bacteria</taxon>
        <taxon>Pseudomonadati</taxon>
        <taxon>Pseudomonadota</taxon>
        <taxon>Betaproteobacteria</taxon>
        <taxon>Burkholderiales</taxon>
        <taxon>Comamonadaceae</taxon>
        <taxon>Diaphorobacter</taxon>
    </lineage>
</organism>
<name>A0A9J9Q847_ACIET</name>
<dbReference type="AlphaFoldDB" id="A0A9J9Q847"/>
<gene>
    <name evidence="4" type="ordered locus">Dtpsy_2412</name>
</gene>
<dbReference type="RefSeq" id="WP_011806126.1">
    <property type="nucleotide sequence ID" value="NC_011992.1"/>
</dbReference>
<keyword evidence="5" id="KW-1185">Reference proteome</keyword>
<keyword evidence="2" id="KW-0732">Signal</keyword>
<feature type="signal peptide" evidence="2">
    <location>
        <begin position="1"/>
        <end position="30"/>
    </location>
</feature>
<feature type="compositionally biased region" description="Basic and acidic residues" evidence="1">
    <location>
        <begin position="55"/>
        <end position="98"/>
    </location>
</feature>
<sequence length="215" mass="23882">MTRALPGSLGTVSAALALTLVTCLPLPSMAQVVRCTDPATGKVTYTDGDCGRGQSAREVEARKTPQEIQQEREQAAEALERKQERQQWERQQQRDAEPATRAARPRATPADPSQSVDCQRARRNLQEVLSTMGRGMYDEQARLDAAQRQADLACLSPADYARAESARSSRTVYPSPYYAPPVVVVPPRPAPPPRREITHCNVFRCYDKQGNTYPR</sequence>
<dbReference type="InterPro" id="IPR025392">
    <property type="entry name" value="DUF4124"/>
</dbReference>
<protein>
    <recommendedName>
        <fullName evidence="3">DUF4124 domain-containing protein</fullName>
    </recommendedName>
</protein>
<feature type="region of interest" description="Disordered" evidence="1">
    <location>
        <begin position="40"/>
        <end position="120"/>
    </location>
</feature>
<evidence type="ECO:0000256" key="1">
    <source>
        <dbReference type="SAM" id="MobiDB-lite"/>
    </source>
</evidence>
<feature type="chain" id="PRO_5039933104" description="DUF4124 domain-containing protein" evidence="2">
    <location>
        <begin position="31"/>
        <end position="215"/>
    </location>
</feature>
<proteinExistence type="predicted"/>
<evidence type="ECO:0000256" key="2">
    <source>
        <dbReference type="SAM" id="SignalP"/>
    </source>
</evidence>
<evidence type="ECO:0000313" key="4">
    <source>
        <dbReference type="EMBL" id="ACM33848.1"/>
    </source>
</evidence>
<accession>A0A9J9Q847</accession>
<dbReference type="Proteomes" id="UP000000450">
    <property type="component" value="Chromosome"/>
</dbReference>
<feature type="compositionally biased region" description="Low complexity" evidence="1">
    <location>
        <begin position="99"/>
        <end position="112"/>
    </location>
</feature>